<dbReference type="Proteomes" id="UP000007735">
    <property type="component" value="Plasmid pSfHH103c"/>
</dbReference>
<keyword evidence="1" id="KW-0614">Plasmid</keyword>
<dbReference type="AlphaFoldDB" id="G9AC72"/>
<dbReference type="HOGENOM" id="CLU_2685251_0_0_5"/>
<dbReference type="KEGG" id="sfh:SFHH103_04161"/>
<evidence type="ECO:0000313" key="2">
    <source>
        <dbReference type="Proteomes" id="UP000007735"/>
    </source>
</evidence>
<gene>
    <name evidence="1" type="ordered locus">SFHH103_04161</name>
</gene>
<dbReference type="EMBL" id="HE616893">
    <property type="protein sequence ID" value="CCE98651.1"/>
    <property type="molecule type" value="Genomic_DNA"/>
</dbReference>
<name>G9AC72_SINF1</name>
<sequence>MYAHLPQPSVNFTVPVEPALIALDGGQRHVQKTGVLFRRARLLFVSLISRPNLASRPAKTPPIALFRFAEPALR</sequence>
<protein>
    <submittedName>
        <fullName evidence="1">Uncharacterized protein</fullName>
    </submittedName>
</protein>
<proteinExistence type="predicted"/>
<dbReference type="PATRIC" id="fig|380.5.peg.4360"/>
<geneLocation type="plasmid" evidence="1 2">
    <name>pSfHH103c</name>
</geneLocation>
<accession>G9AC72</accession>
<organism evidence="1 2">
    <name type="scientific">Sinorhizobium fredii (strain HH103)</name>
    <dbReference type="NCBI Taxonomy" id="1117943"/>
    <lineage>
        <taxon>Bacteria</taxon>
        <taxon>Pseudomonadati</taxon>
        <taxon>Pseudomonadota</taxon>
        <taxon>Alphaproteobacteria</taxon>
        <taxon>Hyphomicrobiales</taxon>
        <taxon>Rhizobiaceae</taxon>
        <taxon>Sinorhizobium/Ensifer group</taxon>
        <taxon>Sinorhizobium</taxon>
    </lineage>
</organism>
<evidence type="ECO:0000313" key="1">
    <source>
        <dbReference type="EMBL" id="CCE98651.1"/>
    </source>
</evidence>
<reference evidence="1 2" key="1">
    <citation type="journal article" date="2012" name="J. Bacteriol.">
        <title>Genome sequence of the soybean symbiont Sinorhizobium fredii HH103.</title>
        <authorList>
            <person name="Weidner S."/>
            <person name="Becker A."/>
            <person name="Bonilla I."/>
            <person name="Jaenicke S."/>
            <person name="Lloret J."/>
            <person name="Margaret I."/>
            <person name="Puhler A."/>
            <person name="Ruiz-Sainz J.E."/>
            <person name="Schneiker-Bekel S."/>
            <person name="Szczepanowski R."/>
            <person name="Vinardell J.M."/>
            <person name="Zehner S."/>
            <person name="Gottfert M."/>
        </authorList>
    </citation>
    <scope>NUCLEOTIDE SEQUENCE [LARGE SCALE GENOMIC DNA]</scope>
    <source>
        <strain evidence="1 2">HH103</strain>
        <plasmid evidence="2">pSfHH103c</plasmid>
    </source>
</reference>